<protein>
    <recommendedName>
        <fullName evidence="3">DDE Tnp4 domain-containing protein</fullName>
    </recommendedName>
</protein>
<name>A0A9K3KZI2_9STRA</name>
<dbReference type="AlphaFoldDB" id="A0A9K3KZI2"/>
<dbReference type="OrthoDB" id="40315at2759"/>
<evidence type="ECO:0000313" key="2">
    <source>
        <dbReference type="Proteomes" id="UP000693970"/>
    </source>
</evidence>
<sequence>MAKKKRLFPGIGAKCTILTRFMKPNGGLSKEKDHGSIVVLKEFFYEGHRLCFRFNLDGDDQQKIYHSNARYVRIDSEGGIDDFFFEADKKKEHDGDAIDKAEAMMSKKKEPAIKWKHSRARQLLYQDIMDNKVPLDPKDDLSLSLEDIFSMHAEYAEYDFGLFHGRLKSLRKTICAMNTRSEIDRQKSTTVRFEGKKVSKSNKKTNDERFIANYGSSPLVCSMIYEDLQRTRVPAARVSSKANFKVRFFLMAMHFLKCYPTERQREATFQYCPSWSRRKIWFWINRIAALQSEKIFWPKDNFGNDIWAITVDGVHCWIQEPTHQEFSKDTSYFSHKYNHAGLCYELGISIGSNRLVWMNGPFPAGKSDLKFFKEDGLKAMLIAKKKMCIADGGYAGSDHIHHCSTPNIHDSRPVRRFKARALKRHEKFNGLIKNFHSVDCRFRHSIGKFKSVFEAICVICPYQIETDKPLYHVLVEDVLLEDEVEEWLTSNKVAGRLGCEQD</sequence>
<evidence type="ECO:0008006" key="3">
    <source>
        <dbReference type="Google" id="ProtNLM"/>
    </source>
</evidence>
<gene>
    <name evidence="1" type="ORF">IV203_008146</name>
</gene>
<dbReference type="Proteomes" id="UP000693970">
    <property type="component" value="Unassembled WGS sequence"/>
</dbReference>
<proteinExistence type="predicted"/>
<reference evidence="1" key="1">
    <citation type="journal article" date="2021" name="Sci. Rep.">
        <title>Diploid genomic architecture of Nitzschia inconspicua, an elite biomass production diatom.</title>
        <authorList>
            <person name="Oliver A."/>
            <person name="Podell S."/>
            <person name="Pinowska A."/>
            <person name="Traller J.C."/>
            <person name="Smith S.R."/>
            <person name="McClure R."/>
            <person name="Beliaev A."/>
            <person name="Bohutskyi P."/>
            <person name="Hill E.A."/>
            <person name="Rabines A."/>
            <person name="Zheng H."/>
            <person name="Allen L.Z."/>
            <person name="Kuo A."/>
            <person name="Grigoriev I.V."/>
            <person name="Allen A.E."/>
            <person name="Hazlebeck D."/>
            <person name="Allen E.E."/>
        </authorList>
    </citation>
    <scope>NUCLEOTIDE SEQUENCE</scope>
    <source>
        <strain evidence="1">Hildebrandi</strain>
    </source>
</reference>
<accession>A0A9K3KZI2</accession>
<reference evidence="1" key="2">
    <citation type="submission" date="2021-04" db="EMBL/GenBank/DDBJ databases">
        <authorList>
            <person name="Podell S."/>
        </authorList>
    </citation>
    <scope>NUCLEOTIDE SEQUENCE</scope>
    <source>
        <strain evidence="1">Hildebrandi</strain>
    </source>
</reference>
<dbReference type="EMBL" id="JAGRRH010000017">
    <property type="protein sequence ID" value="KAG7352098.1"/>
    <property type="molecule type" value="Genomic_DNA"/>
</dbReference>
<organism evidence="1 2">
    <name type="scientific">Nitzschia inconspicua</name>
    <dbReference type="NCBI Taxonomy" id="303405"/>
    <lineage>
        <taxon>Eukaryota</taxon>
        <taxon>Sar</taxon>
        <taxon>Stramenopiles</taxon>
        <taxon>Ochrophyta</taxon>
        <taxon>Bacillariophyta</taxon>
        <taxon>Bacillariophyceae</taxon>
        <taxon>Bacillariophycidae</taxon>
        <taxon>Bacillariales</taxon>
        <taxon>Bacillariaceae</taxon>
        <taxon>Nitzschia</taxon>
    </lineage>
</organism>
<comment type="caution">
    <text evidence="1">The sequence shown here is derived from an EMBL/GenBank/DDBJ whole genome shotgun (WGS) entry which is preliminary data.</text>
</comment>
<keyword evidence="2" id="KW-1185">Reference proteome</keyword>
<evidence type="ECO:0000313" key="1">
    <source>
        <dbReference type="EMBL" id="KAG7352098.1"/>
    </source>
</evidence>